<accession>A0AAE9GZ53</accession>
<keyword evidence="3" id="KW-0472">Membrane</keyword>
<gene>
    <name evidence="7" type="ORF">EV680_10976</name>
    <name evidence="8" type="ORF">LVJ78_01120</name>
</gene>
<dbReference type="EMBL" id="CP091507">
    <property type="protein sequence ID" value="UOO79661.1"/>
    <property type="molecule type" value="Genomic_DNA"/>
</dbReference>
<keyword evidence="2" id="KW-0732">Signal</keyword>
<dbReference type="NCBIfam" id="NF047847">
    <property type="entry name" value="SS_mature_LptM"/>
    <property type="match status" value="1"/>
</dbReference>
<sequence>MKTTVFWLAAALFLSACGYKGDLYLPKEDDQARFGVIQTGIQFTPKEPTTHAEP</sequence>
<dbReference type="Proteomes" id="UP000294721">
    <property type="component" value="Unassembled WGS sequence"/>
</dbReference>
<evidence type="ECO:0000313" key="10">
    <source>
        <dbReference type="Proteomes" id="UP000829756"/>
    </source>
</evidence>
<dbReference type="Proteomes" id="UP000829756">
    <property type="component" value="Chromosome"/>
</dbReference>
<comment type="subcellular location">
    <subcellularLocation>
        <location evidence="1">Cell outer membrane</location>
        <topology evidence="1">Lipid-anchor</topology>
    </subcellularLocation>
</comment>
<evidence type="ECO:0000313" key="7">
    <source>
        <dbReference type="EMBL" id="TCP06983.1"/>
    </source>
</evidence>
<dbReference type="EMBL" id="SLXE01000009">
    <property type="protein sequence ID" value="TCP06983.1"/>
    <property type="molecule type" value="Genomic_DNA"/>
</dbReference>
<evidence type="ECO:0000256" key="6">
    <source>
        <dbReference type="ARBA" id="ARBA00023288"/>
    </source>
</evidence>
<evidence type="ECO:0000313" key="8">
    <source>
        <dbReference type="EMBL" id="UOO79661.1"/>
    </source>
</evidence>
<organism evidence="8 10">
    <name type="scientific">Uruburuella suis</name>
    <dbReference type="NCBI Taxonomy" id="252130"/>
    <lineage>
        <taxon>Bacteria</taxon>
        <taxon>Pseudomonadati</taxon>
        <taxon>Pseudomonadota</taxon>
        <taxon>Betaproteobacteria</taxon>
        <taxon>Neisseriales</taxon>
        <taxon>Neisseriaceae</taxon>
        <taxon>Uruburuella</taxon>
    </lineage>
</organism>
<dbReference type="KEGG" id="usu:LVJ78_01120"/>
<dbReference type="Pfam" id="PF13627">
    <property type="entry name" value="LptM_cons"/>
    <property type="match status" value="1"/>
</dbReference>
<protein>
    <submittedName>
        <fullName evidence="8">Lipoprotein</fullName>
    </submittedName>
</protein>
<dbReference type="AlphaFoldDB" id="A0AAE9GZ53"/>
<evidence type="ECO:0000256" key="3">
    <source>
        <dbReference type="ARBA" id="ARBA00023136"/>
    </source>
</evidence>
<proteinExistence type="predicted"/>
<evidence type="ECO:0000313" key="9">
    <source>
        <dbReference type="Proteomes" id="UP000294721"/>
    </source>
</evidence>
<name>A0AAE9GZ53_9NEIS</name>
<dbReference type="RefSeq" id="WP_132953615.1">
    <property type="nucleotide sequence ID" value="NZ_CALJUB010000222.1"/>
</dbReference>
<dbReference type="PROSITE" id="PS51257">
    <property type="entry name" value="PROKAR_LIPOPROTEIN"/>
    <property type="match status" value="1"/>
</dbReference>
<keyword evidence="9" id="KW-1185">Reference proteome</keyword>
<dbReference type="GO" id="GO:0009279">
    <property type="term" value="C:cell outer membrane"/>
    <property type="evidence" value="ECO:0007669"/>
    <property type="project" value="UniProtKB-SubCell"/>
</dbReference>
<evidence type="ECO:0000256" key="2">
    <source>
        <dbReference type="ARBA" id="ARBA00022729"/>
    </source>
</evidence>
<reference evidence="8" key="2">
    <citation type="submission" date="2021-12" db="EMBL/GenBank/DDBJ databases">
        <authorList>
            <person name="Veyrier F.J."/>
        </authorList>
    </citation>
    <scope>NUCLEOTIDE SEQUENCE</scope>
    <source>
        <strain evidence="8">1258/02</strain>
    </source>
</reference>
<evidence type="ECO:0000256" key="4">
    <source>
        <dbReference type="ARBA" id="ARBA00023139"/>
    </source>
</evidence>
<evidence type="ECO:0000256" key="1">
    <source>
        <dbReference type="ARBA" id="ARBA00004459"/>
    </source>
</evidence>
<keyword evidence="6 8" id="KW-0449">Lipoprotein</keyword>
<evidence type="ECO:0000256" key="5">
    <source>
        <dbReference type="ARBA" id="ARBA00023237"/>
    </source>
</evidence>
<reference evidence="7 9" key="1">
    <citation type="submission" date="2019-03" db="EMBL/GenBank/DDBJ databases">
        <title>Genomic Encyclopedia of Type Strains, Phase IV (KMG-IV): sequencing the most valuable type-strain genomes for metagenomic binning, comparative biology and taxonomic classification.</title>
        <authorList>
            <person name="Goeker M."/>
        </authorList>
    </citation>
    <scope>NUCLEOTIDE SEQUENCE [LARGE SCALE GENOMIC DNA]</scope>
    <source>
        <strain evidence="7 9">DSM 17474</strain>
    </source>
</reference>
<reference evidence="8" key="3">
    <citation type="journal article" date="2022" name="Res Sq">
        <title>Evolution of multicellular longitudinally dividing oral cavity symbionts (Neisseriaceae).</title>
        <authorList>
            <person name="Nyongesa S."/>
            <person name="Weber P."/>
            <person name="Bernet E."/>
            <person name="Pullido F."/>
            <person name="Nieckarz M."/>
            <person name="Delaby M."/>
            <person name="Nieves C."/>
            <person name="Viehboeck T."/>
            <person name="Krause N."/>
            <person name="Rivera-Millot A."/>
            <person name="Nakamura A."/>
            <person name="Vischer N."/>
            <person name="VanNieuwenhze M."/>
            <person name="Brun Y."/>
            <person name="Cava F."/>
            <person name="Bulgheresi S."/>
            <person name="Veyrier F."/>
        </authorList>
    </citation>
    <scope>NUCLEOTIDE SEQUENCE</scope>
    <source>
        <strain evidence="8">1258/02</strain>
    </source>
</reference>
<dbReference type="InterPro" id="IPR032831">
    <property type="entry name" value="LptM_cons"/>
</dbReference>
<keyword evidence="5" id="KW-0998">Cell outer membrane</keyword>
<keyword evidence="4" id="KW-0564">Palmitate</keyword>